<dbReference type="InterPro" id="IPR016181">
    <property type="entry name" value="Acyl_CoA_acyltransferase"/>
</dbReference>
<proteinExistence type="predicted"/>
<dbReference type="InterPro" id="IPR039968">
    <property type="entry name" value="BcerS-like"/>
</dbReference>
<protein>
    <submittedName>
        <fullName evidence="1">L-amino acid N-acyltransferase YncA</fullName>
    </submittedName>
</protein>
<dbReference type="Proteomes" id="UP001264980">
    <property type="component" value="Unassembled WGS sequence"/>
</dbReference>
<sequence>MMITITETGPGQPDFHLFTELPGRIYPPDSIRLRTPETIPADFLKVCFLVKDGENVVARASIYDNPLMQYAGRHAFSVGNYECTDRDEYASALLLHIVSKVKSWGGTCLIGPMNGSTWEGYRFLADHVNPLFFTEPHHHLYYNRQFKAAGLEPIAHYYSNIDRGMELDNPDILAREQELKAQGVTIRPIDLSDFEAEVNRLYDFNLLAFRTNFLYTPISREAFLKKYLQTKAYINPELTLLAEDEAGNLVGYFFCIHDFYNTESKTLIVKTLARHPAPEWRGLGHVIGNLIYHKAVELGYTSAIHSFIYEQGTSTKLSTHFSGTHYRNYVLYGKLLT</sequence>
<accession>A0ABU1R2A8</accession>
<comment type="caution">
    <text evidence="1">The sequence shown here is derived from an EMBL/GenBank/DDBJ whole genome shotgun (WGS) entry which is preliminary data.</text>
</comment>
<gene>
    <name evidence="1" type="ORF">J2W84_003728</name>
</gene>
<name>A0ABU1R2A8_9BACT</name>
<dbReference type="EMBL" id="JAVDTI010000003">
    <property type="protein sequence ID" value="MDR6806680.1"/>
    <property type="molecule type" value="Genomic_DNA"/>
</dbReference>
<dbReference type="PANTHER" id="PTHR41368:SF1">
    <property type="entry name" value="PROTEIN YGHO"/>
    <property type="match status" value="1"/>
</dbReference>
<dbReference type="RefSeq" id="WP_309985812.1">
    <property type="nucleotide sequence ID" value="NZ_JAVDTI010000003.1"/>
</dbReference>
<dbReference type="Gene3D" id="3.40.630.30">
    <property type="match status" value="1"/>
</dbReference>
<reference evidence="1 2" key="1">
    <citation type="submission" date="2023-07" db="EMBL/GenBank/DDBJ databases">
        <title>Sorghum-associated microbial communities from plants grown in Nebraska, USA.</title>
        <authorList>
            <person name="Schachtman D."/>
        </authorList>
    </citation>
    <scope>NUCLEOTIDE SEQUENCE [LARGE SCALE GENOMIC DNA]</scope>
    <source>
        <strain evidence="1 2">BE57</strain>
    </source>
</reference>
<organism evidence="1 2">
    <name type="scientific">Dyadobacter fermentans</name>
    <dbReference type="NCBI Taxonomy" id="94254"/>
    <lineage>
        <taxon>Bacteria</taxon>
        <taxon>Pseudomonadati</taxon>
        <taxon>Bacteroidota</taxon>
        <taxon>Cytophagia</taxon>
        <taxon>Cytophagales</taxon>
        <taxon>Spirosomataceae</taxon>
        <taxon>Dyadobacter</taxon>
    </lineage>
</organism>
<dbReference type="SUPFAM" id="SSF55729">
    <property type="entry name" value="Acyl-CoA N-acyltransferases (Nat)"/>
    <property type="match status" value="1"/>
</dbReference>
<keyword evidence="2" id="KW-1185">Reference proteome</keyword>
<dbReference type="PANTHER" id="PTHR41368">
    <property type="entry name" value="PROTEIN YGHO"/>
    <property type="match status" value="1"/>
</dbReference>
<evidence type="ECO:0000313" key="1">
    <source>
        <dbReference type="EMBL" id="MDR6806680.1"/>
    </source>
</evidence>
<evidence type="ECO:0000313" key="2">
    <source>
        <dbReference type="Proteomes" id="UP001264980"/>
    </source>
</evidence>